<evidence type="ECO:0000256" key="13">
    <source>
        <dbReference type="SAM" id="Phobius"/>
    </source>
</evidence>
<keyword evidence="6 13" id="KW-0812">Transmembrane</keyword>
<evidence type="ECO:0000256" key="8">
    <source>
        <dbReference type="ARBA" id="ARBA00022982"/>
    </source>
</evidence>
<evidence type="ECO:0000256" key="3">
    <source>
        <dbReference type="ARBA" id="ARBA00005667"/>
    </source>
</evidence>
<evidence type="ECO:0000256" key="1">
    <source>
        <dbReference type="ARBA" id="ARBA00003195"/>
    </source>
</evidence>
<evidence type="ECO:0000256" key="6">
    <source>
        <dbReference type="ARBA" id="ARBA00022692"/>
    </source>
</evidence>
<comment type="subcellular location">
    <subcellularLocation>
        <location evidence="2">Mitochondrion inner membrane</location>
        <topology evidence="2">Single-pass membrane protein</topology>
        <orientation evidence="2">Matrix side</orientation>
    </subcellularLocation>
</comment>
<feature type="compositionally biased region" description="Basic residues" evidence="12">
    <location>
        <begin position="10"/>
        <end position="19"/>
    </location>
</feature>
<evidence type="ECO:0000313" key="15">
    <source>
        <dbReference type="Proteomes" id="UP000318582"/>
    </source>
</evidence>
<evidence type="ECO:0000256" key="9">
    <source>
        <dbReference type="ARBA" id="ARBA00022989"/>
    </source>
</evidence>
<evidence type="ECO:0000313" key="14">
    <source>
        <dbReference type="EMBL" id="TPX58712.1"/>
    </source>
</evidence>
<keyword evidence="8" id="KW-0249">Electron transport</keyword>
<reference evidence="14 15" key="1">
    <citation type="journal article" date="2019" name="Sci. Rep.">
        <title>Comparative genomics of chytrid fungi reveal insights into the obligate biotrophic and pathogenic lifestyle of Synchytrium endobioticum.</title>
        <authorList>
            <person name="van de Vossenberg B.T.L.H."/>
            <person name="Warris S."/>
            <person name="Nguyen H.D.T."/>
            <person name="van Gent-Pelzer M.P.E."/>
            <person name="Joly D.L."/>
            <person name="van de Geest H.C."/>
            <person name="Bonants P.J.M."/>
            <person name="Smith D.S."/>
            <person name="Levesque C.A."/>
            <person name="van der Lee T.A.J."/>
        </authorList>
    </citation>
    <scope>NUCLEOTIDE SEQUENCE [LARGE SCALE GENOMIC DNA]</scope>
    <source>
        <strain evidence="14 15">CBS 809.83</strain>
    </source>
</reference>
<name>A0A507E4F3_9FUNG</name>
<keyword evidence="9 13" id="KW-1133">Transmembrane helix</keyword>
<evidence type="ECO:0000256" key="12">
    <source>
        <dbReference type="SAM" id="MobiDB-lite"/>
    </source>
</evidence>
<dbReference type="GO" id="GO:0032981">
    <property type="term" value="P:mitochondrial respiratory chain complex I assembly"/>
    <property type="evidence" value="ECO:0007669"/>
    <property type="project" value="TreeGrafter"/>
</dbReference>
<evidence type="ECO:0000256" key="4">
    <source>
        <dbReference type="ARBA" id="ARBA00022448"/>
    </source>
</evidence>
<keyword evidence="15" id="KW-1185">Reference proteome</keyword>
<dbReference type="Proteomes" id="UP000318582">
    <property type="component" value="Unassembled WGS sequence"/>
</dbReference>
<evidence type="ECO:0000256" key="5">
    <source>
        <dbReference type="ARBA" id="ARBA00022660"/>
    </source>
</evidence>
<comment type="similarity">
    <text evidence="3">Belongs to the complex I NDUFB3 subunit family.</text>
</comment>
<dbReference type="InterPro" id="IPR012576">
    <property type="entry name" value="NDUFB3"/>
</dbReference>
<keyword evidence="5" id="KW-0679">Respiratory chain</keyword>
<keyword evidence="4" id="KW-0813">Transport</keyword>
<evidence type="ECO:0000256" key="2">
    <source>
        <dbReference type="ARBA" id="ARBA00004298"/>
    </source>
</evidence>
<organism evidence="14 15">
    <name type="scientific">Powellomyces hirtus</name>
    <dbReference type="NCBI Taxonomy" id="109895"/>
    <lineage>
        <taxon>Eukaryota</taxon>
        <taxon>Fungi</taxon>
        <taxon>Fungi incertae sedis</taxon>
        <taxon>Chytridiomycota</taxon>
        <taxon>Chytridiomycota incertae sedis</taxon>
        <taxon>Chytridiomycetes</taxon>
        <taxon>Spizellomycetales</taxon>
        <taxon>Powellomycetaceae</taxon>
        <taxon>Powellomyces</taxon>
    </lineage>
</organism>
<keyword evidence="10" id="KW-0496">Mitochondrion</keyword>
<comment type="function">
    <text evidence="1">Accessory subunit of the mitochondrial membrane respiratory chain NADH dehydrogenase (Complex I), that is believed not to be involved in catalysis. Complex I functions in the transfer of electrons from NADH to the respiratory chain. The immediate electron acceptor for the enzyme is believed to be ubiquinone.</text>
</comment>
<feature type="region of interest" description="Disordered" evidence="12">
    <location>
        <begin position="1"/>
        <end position="52"/>
    </location>
</feature>
<protein>
    <submittedName>
        <fullName evidence="14">Uncharacterized protein</fullName>
    </submittedName>
</protein>
<dbReference type="PANTHER" id="PTHR15082:SF2">
    <property type="entry name" value="NADH DEHYDROGENASE [UBIQUINONE] 1 BETA SUBCOMPLEX SUBUNIT 3"/>
    <property type="match status" value="1"/>
</dbReference>
<dbReference type="GO" id="GO:0005743">
    <property type="term" value="C:mitochondrial inner membrane"/>
    <property type="evidence" value="ECO:0007669"/>
    <property type="project" value="UniProtKB-SubCell"/>
</dbReference>
<evidence type="ECO:0000256" key="7">
    <source>
        <dbReference type="ARBA" id="ARBA00022792"/>
    </source>
</evidence>
<gene>
    <name evidence="14" type="ORF">PhCBS80983_g02973</name>
</gene>
<comment type="caution">
    <text evidence="14">The sequence shown here is derived from an EMBL/GenBank/DDBJ whole genome shotgun (WGS) entry which is preliminary data.</text>
</comment>
<dbReference type="STRING" id="109895.A0A507E4F3"/>
<dbReference type="GO" id="GO:0022900">
    <property type="term" value="P:electron transport chain"/>
    <property type="evidence" value="ECO:0007669"/>
    <property type="project" value="InterPro"/>
</dbReference>
<dbReference type="AlphaFoldDB" id="A0A507E4F3"/>
<feature type="transmembrane region" description="Helical" evidence="13">
    <location>
        <begin position="102"/>
        <end position="119"/>
    </location>
</feature>
<accession>A0A507E4F3</accession>
<evidence type="ECO:0000256" key="10">
    <source>
        <dbReference type="ARBA" id="ARBA00023128"/>
    </source>
</evidence>
<evidence type="ECO:0000256" key="11">
    <source>
        <dbReference type="ARBA" id="ARBA00023136"/>
    </source>
</evidence>
<proteinExistence type="inferred from homology"/>
<dbReference type="Pfam" id="PF08122">
    <property type="entry name" value="NDUF_B12"/>
    <property type="match status" value="1"/>
</dbReference>
<keyword evidence="7" id="KW-0999">Mitochondrion inner membrane</keyword>
<dbReference type="PANTHER" id="PTHR15082">
    <property type="entry name" value="NADH-UBIQUINONE OXIDOREDUCTASE B12 SUBUNIT"/>
    <property type="match status" value="1"/>
</dbReference>
<dbReference type="EMBL" id="QEAQ01000033">
    <property type="protein sequence ID" value="TPX58712.1"/>
    <property type="molecule type" value="Genomic_DNA"/>
</dbReference>
<sequence length="156" mass="18194">MMFADEASQAKRRRKRQTKLARSASATSSPYYTSNLDTPCETLRGMTGPPRPPPEFPYFPFKTWRVNPPYLEGQVRHADPWGKREAWRYNEFFSKQNRIRQMAPGLGIATVAFAIYVAYDKWYETSGPGKEENEKWARWMEEREKRIGGSHGHGHH</sequence>
<keyword evidence="11 13" id="KW-0472">Membrane</keyword>
<feature type="compositionally biased region" description="Low complexity" evidence="12">
    <location>
        <begin position="23"/>
        <end position="34"/>
    </location>
</feature>